<organism evidence="1 2">
    <name type="scientific">Kitasatospora putterlickiae</name>
    <dbReference type="NCBI Taxonomy" id="221725"/>
    <lineage>
        <taxon>Bacteria</taxon>
        <taxon>Bacillati</taxon>
        <taxon>Actinomycetota</taxon>
        <taxon>Actinomycetes</taxon>
        <taxon>Kitasatosporales</taxon>
        <taxon>Streptomycetaceae</taxon>
        <taxon>Kitasatospora</taxon>
    </lineage>
</organism>
<gene>
    <name evidence="1" type="ORF">GCM10009639_18540</name>
</gene>
<dbReference type="Proteomes" id="UP001499863">
    <property type="component" value="Unassembled WGS sequence"/>
</dbReference>
<dbReference type="RefSeq" id="WP_344331159.1">
    <property type="nucleotide sequence ID" value="NZ_BAAAKJ010000095.1"/>
</dbReference>
<dbReference type="EMBL" id="BAAAKJ010000095">
    <property type="protein sequence ID" value="GAA1390179.1"/>
    <property type="molecule type" value="Genomic_DNA"/>
</dbReference>
<comment type="caution">
    <text evidence="1">The sequence shown here is derived from an EMBL/GenBank/DDBJ whole genome shotgun (WGS) entry which is preliminary data.</text>
</comment>
<evidence type="ECO:0000313" key="1">
    <source>
        <dbReference type="EMBL" id="GAA1390179.1"/>
    </source>
</evidence>
<reference evidence="2" key="1">
    <citation type="journal article" date="2019" name="Int. J. Syst. Evol. Microbiol.">
        <title>The Global Catalogue of Microorganisms (GCM) 10K type strain sequencing project: providing services to taxonomists for standard genome sequencing and annotation.</title>
        <authorList>
            <consortium name="The Broad Institute Genomics Platform"/>
            <consortium name="The Broad Institute Genome Sequencing Center for Infectious Disease"/>
            <person name="Wu L."/>
            <person name="Ma J."/>
        </authorList>
    </citation>
    <scope>NUCLEOTIDE SEQUENCE [LARGE SCALE GENOMIC DNA]</scope>
    <source>
        <strain evidence="2">JCM 12393</strain>
    </source>
</reference>
<keyword evidence="2" id="KW-1185">Reference proteome</keyword>
<accession>A0ABP4ILY2</accession>
<name>A0ABP4ILY2_9ACTN</name>
<protein>
    <submittedName>
        <fullName evidence="1">Uncharacterized protein</fullName>
    </submittedName>
</protein>
<proteinExistence type="predicted"/>
<sequence>MTAHPPRLQGNRCLLDPAHPFPERVTRLVRAWEDDGRAGYRLVDGRALLALYCWHLDATRRGTADDDPSTTAYVAAAFAANGGADGWDVLLRERADCTCHGQSWRLENISVCLGCLRYVCYRVDGPCCPGARIVG</sequence>
<evidence type="ECO:0000313" key="2">
    <source>
        <dbReference type="Proteomes" id="UP001499863"/>
    </source>
</evidence>